<reference evidence="2" key="1">
    <citation type="journal article" date="2017" name="Nature">
        <title>The sunflower genome provides insights into oil metabolism, flowering and Asterid evolution.</title>
        <authorList>
            <person name="Badouin H."/>
            <person name="Gouzy J."/>
            <person name="Grassa C.J."/>
            <person name="Murat F."/>
            <person name="Staton S.E."/>
            <person name="Cottret L."/>
            <person name="Lelandais-Briere C."/>
            <person name="Owens G.L."/>
            <person name="Carrere S."/>
            <person name="Mayjonade B."/>
            <person name="Legrand L."/>
            <person name="Gill N."/>
            <person name="Kane N.C."/>
            <person name="Bowers J.E."/>
            <person name="Hubner S."/>
            <person name="Bellec A."/>
            <person name="Berard A."/>
            <person name="Berges H."/>
            <person name="Blanchet N."/>
            <person name="Boniface M.C."/>
            <person name="Brunel D."/>
            <person name="Catrice O."/>
            <person name="Chaidir N."/>
            <person name="Claudel C."/>
            <person name="Donnadieu C."/>
            <person name="Faraut T."/>
            <person name="Fievet G."/>
            <person name="Helmstetter N."/>
            <person name="King M."/>
            <person name="Knapp S.J."/>
            <person name="Lai Z."/>
            <person name="Le Paslier M.C."/>
            <person name="Lippi Y."/>
            <person name="Lorenzon L."/>
            <person name="Mandel J.R."/>
            <person name="Marage G."/>
            <person name="Marchand G."/>
            <person name="Marquand E."/>
            <person name="Bret-Mestries E."/>
            <person name="Morien E."/>
            <person name="Nambeesan S."/>
            <person name="Nguyen T."/>
            <person name="Pegot-Espagnet P."/>
            <person name="Pouilly N."/>
            <person name="Raftis F."/>
            <person name="Sallet E."/>
            <person name="Schiex T."/>
            <person name="Thomas J."/>
            <person name="Vandecasteele C."/>
            <person name="Vares D."/>
            <person name="Vear F."/>
            <person name="Vautrin S."/>
            <person name="Crespi M."/>
            <person name="Mangin B."/>
            <person name="Burke J.M."/>
            <person name="Salse J."/>
            <person name="Munos S."/>
            <person name="Vincourt P."/>
            <person name="Rieseberg L.H."/>
            <person name="Langlade N.B."/>
        </authorList>
    </citation>
    <scope>NUCLEOTIDE SEQUENCE [LARGE SCALE GENOMIC DNA]</scope>
    <source>
        <strain evidence="2">cv. SF193</strain>
    </source>
</reference>
<dbReference type="InParanoid" id="A0A251TIK3"/>
<proteinExistence type="predicted"/>
<dbReference type="AlphaFoldDB" id="A0A251TIK3"/>
<name>A0A251TIK3_HELAN</name>
<accession>A0A251TIK3</accession>
<evidence type="ECO:0000313" key="1">
    <source>
        <dbReference type="EMBL" id="OTG10593.1"/>
    </source>
</evidence>
<keyword evidence="2" id="KW-1185">Reference proteome</keyword>
<gene>
    <name evidence="1" type="ORF">HannXRQ_Chr10g0289351</name>
</gene>
<protein>
    <submittedName>
        <fullName evidence="1">Uncharacterized protein</fullName>
    </submittedName>
</protein>
<sequence>MWHPSQTSILERIDIRSCRFSSRKLNFSPGFSMTMDLDLEGSWTFSQRFSSDHPAFVYSIGN</sequence>
<dbReference type="EMBL" id="CM007899">
    <property type="protein sequence ID" value="OTG10593.1"/>
    <property type="molecule type" value="Genomic_DNA"/>
</dbReference>
<dbReference type="Proteomes" id="UP000215914">
    <property type="component" value="Chromosome 10"/>
</dbReference>
<organism evidence="1 2">
    <name type="scientific">Helianthus annuus</name>
    <name type="common">Common sunflower</name>
    <dbReference type="NCBI Taxonomy" id="4232"/>
    <lineage>
        <taxon>Eukaryota</taxon>
        <taxon>Viridiplantae</taxon>
        <taxon>Streptophyta</taxon>
        <taxon>Embryophyta</taxon>
        <taxon>Tracheophyta</taxon>
        <taxon>Spermatophyta</taxon>
        <taxon>Magnoliopsida</taxon>
        <taxon>eudicotyledons</taxon>
        <taxon>Gunneridae</taxon>
        <taxon>Pentapetalae</taxon>
        <taxon>asterids</taxon>
        <taxon>campanulids</taxon>
        <taxon>Asterales</taxon>
        <taxon>Asteraceae</taxon>
        <taxon>Asteroideae</taxon>
        <taxon>Heliantheae alliance</taxon>
        <taxon>Heliantheae</taxon>
        <taxon>Helianthus</taxon>
    </lineage>
</organism>
<evidence type="ECO:0000313" key="2">
    <source>
        <dbReference type="Proteomes" id="UP000215914"/>
    </source>
</evidence>